<proteinExistence type="predicted"/>
<evidence type="ECO:0000313" key="3">
    <source>
        <dbReference type="Proteomes" id="UP000326198"/>
    </source>
</evidence>
<gene>
    <name evidence="2" type="ORF">BDV26DRAFT_292294</name>
</gene>
<accession>A0A5N7B9C1</accession>
<evidence type="ECO:0000256" key="1">
    <source>
        <dbReference type="SAM" id="SignalP"/>
    </source>
</evidence>
<keyword evidence="3" id="KW-1185">Reference proteome</keyword>
<keyword evidence="1" id="KW-0732">Signal</keyword>
<feature type="chain" id="PRO_5024955205" evidence="1">
    <location>
        <begin position="24"/>
        <end position="184"/>
    </location>
</feature>
<feature type="signal peptide" evidence="1">
    <location>
        <begin position="1"/>
        <end position="23"/>
    </location>
</feature>
<dbReference type="OrthoDB" id="4428927at2759"/>
<dbReference type="EMBL" id="ML736209">
    <property type="protein sequence ID" value="KAE8378338.1"/>
    <property type="molecule type" value="Genomic_DNA"/>
</dbReference>
<dbReference type="Proteomes" id="UP000326198">
    <property type="component" value="Unassembled WGS sequence"/>
</dbReference>
<evidence type="ECO:0000313" key="2">
    <source>
        <dbReference type="EMBL" id="KAE8378338.1"/>
    </source>
</evidence>
<reference evidence="2 3" key="1">
    <citation type="submission" date="2019-04" db="EMBL/GenBank/DDBJ databases">
        <title>Friends and foes A comparative genomics studyof 23 Aspergillus species from section Flavi.</title>
        <authorList>
            <consortium name="DOE Joint Genome Institute"/>
            <person name="Kjaerbolling I."/>
            <person name="Vesth T."/>
            <person name="Frisvad J.C."/>
            <person name="Nybo J.L."/>
            <person name="Theobald S."/>
            <person name="Kildgaard S."/>
            <person name="Isbrandt T."/>
            <person name="Kuo A."/>
            <person name="Sato A."/>
            <person name="Lyhne E.K."/>
            <person name="Kogle M.E."/>
            <person name="Wiebenga A."/>
            <person name="Kun R.S."/>
            <person name="Lubbers R.J."/>
            <person name="Makela M.R."/>
            <person name="Barry K."/>
            <person name="Chovatia M."/>
            <person name="Clum A."/>
            <person name="Daum C."/>
            <person name="Haridas S."/>
            <person name="He G."/>
            <person name="LaButti K."/>
            <person name="Lipzen A."/>
            <person name="Mondo S."/>
            <person name="Riley R."/>
            <person name="Salamov A."/>
            <person name="Simmons B.A."/>
            <person name="Magnuson J.K."/>
            <person name="Henrissat B."/>
            <person name="Mortensen U.H."/>
            <person name="Larsen T.O."/>
            <person name="Devries R.P."/>
            <person name="Grigoriev I.V."/>
            <person name="Machida M."/>
            <person name="Baker S.E."/>
            <person name="Andersen M.R."/>
        </authorList>
    </citation>
    <scope>NUCLEOTIDE SEQUENCE [LARGE SCALE GENOMIC DNA]</scope>
    <source>
        <strain evidence="2 3">IBT 29228</strain>
    </source>
</reference>
<protein>
    <submittedName>
        <fullName evidence="2">Uncharacterized protein</fullName>
    </submittedName>
</protein>
<organism evidence="2 3">
    <name type="scientific">Aspergillus bertholletiae</name>
    <dbReference type="NCBI Taxonomy" id="1226010"/>
    <lineage>
        <taxon>Eukaryota</taxon>
        <taxon>Fungi</taxon>
        <taxon>Dikarya</taxon>
        <taxon>Ascomycota</taxon>
        <taxon>Pezizomycotina</taxon>
        <taxon>Eurotiomycetes</taxon>
        <taxon>Eurotiomycetidae</taxon>
        <taxon>Eurotiales</taxon>
        <taxon>Aspergillaceae</taxon>
        <taxon>Aspergillus</taxon>
        <taxon>Aspergillus subgen. Circumdati</taxon>
    </lineage>
</organism>
<name>A0A5N7B9C1_9EURO</name>
<dbReference type="AlphaFoldDB" id="A0A5N7B9C1"/>
<sequence>MKFGQLSAVALTCLGLSSTLVTGLSLTCITAAKAANKIPGLLVEHIQKESCAAGCEPKLDHWPAYVKDAVMRPMFEDALQGTGYEGSKEAFIESFDKIFDNVARQCSGKLQGHHFCAHPEQLKPFVACAQTAALTSALSASKSIYPYMSDSACTRAAGYFTSSKLWDVDFPKHFKKYVNICHEL</sequence>